<dbReference type="Proteomes" id="UP000093928">
    <property type="component" value="Unassembled WGS sequence"/>
</dbReference>
<proteinExistence type="predicted"/>
<accession>A0A1A3NPI3</accession>
<dbReference type="RefSeq" id="WP_065145373.1">
    <property type="nucleotide sequence ID" value="NZ_LZLS01000163.1"/>
</dbReference>
<reference evidence="2 3" key="1">
    <citation type="submission" date="2016-06" db="EMBL/GenBank/DDBJ databases">
        <authorList>
            <person name="Kjaerup R.B."/>
            <person name="Dalgaard T.S."/>
            <person name="Juul-Madsen H.R."/>
        </authorList>
    </citation>
    <scope>NUCLEOTIDE SEQUENCE [LARGE SCALE GENOMIC DNA]</scope>
    <source>
        <strain evidence="2 3">1165133.8</strain>
    </source>
</reference>
<name>A0A1A3NPI3_MYCAS</name>
<evidence type="ECO:0000313" key="3">
    <source>
        <dbReference type="Proteomes" id="UP000093928"/>
    </source>
</evidence>
<feature type="compositionally biased region" description="Basic and acidic residues" evidence="1">
    <location>
        <begin position="169"/>
        <end position="182"/>
    </location>
</feature>
<organism evidence="2 3">
    <name type="scientific">Mycobacterium asiaticum</name>
    <dbReference type="NCBI Taxonomy" id="1790"/>
    <lineage>
        <taxon>Bacteria</taxon>
        <taxon>Bacillati</taxon>
        <taxon>Actinomycetota</taxon>
        <taxon>Actinomycetes</taxon>
        <taxon>Mycobacteriales</taxon>
        <taxon>Mycobacteriaceae</taxon>
        <taxon>Mycobacterium</taxon>
    </lineage>
</organism>
<feature type="compositionally biased region" description="Basic residues" evidence="1">
    <location>
        <begin position="245"/>
        <end position="256"/>
    </location>
</feature>
<dbReference type="AlphaFoldDB" id="A0A1A3NPI3"/>
<dbReference type="OrthoDB" id="3541690at2"/>
<gene>
    <name evidence="2" type="ORF">A5634_04515</name>
</gene>
<evidence type="ECO:0000256" key="1">
    <source>
        <dbReference type="SAM" id="MobiDB-lite"/>
    </source>
</evidence>
<feature type="compositionally biased region" description="Low complexity" evidence="1">
    <location>
        <begin position="230"/>
        <end position="244"/>
    </location>
</feature>
<comment type="caution">
    <text evidence="2">The sequence shown here is derived from an EMBL/GenBank/DDBJ whole genome shotgun (WGS) entry which is preliminary data.</text>
</comment>
<dbReference type="EMBL" id="LZLS01000163">
    <property type="protein sequence ID" value="OBK24028.1"/>
    <property type="molecule type" value="Genomic_DNA"/>
</dbReference>
<evidence type="ECO:0000313" key="2">
    <source>
        <dbReference type="EMBL" id="OBK24028.1"/>
    </source>
</evidence>
<feature type="region of interest" description="Disordered" evidence="1">
    <location>
        <begin position="153"/>
        <end position="256"/>
    </location>
</feature>
<sequence>MADDELDSLYSAPPNGFTARRAELAKAAKQRGDTAASKQISALRKPTTAAWIVNRLTLQRPDTTEQLTDLGDNLRSAHAAMDGERVRALSAAQHKLINELVRVAFEVAEVAHPTAALRDDITGTLQAAIADPEVRARLGRLSTAERWSGFATFRIERPEASPESPPEASPKEQSDNRRREELAAAVAAAEQAKSETDSALTQRRAEHDEAQAALHRAQRAAESAEHRYRQAQQRSEAAAESVARAKSRAKAALKRA</sequence>
<protein>
    <submittedName>
        <fullName evidence="2">Uncharacterized protein</fullName>
    </submittedName>
</protein>